<gene>
    <name evidence="1" type="ORF">OS493_036077</name>
</gene>
<name>A0A9W9YUZ3_9CNID</name>
<evidence type="ECO:0000313" key="2">
    <source>
        <dbReference type="Proteomes" id="UP001163046"/>
    </source>
</evidence>
<feature type="non-terminal residue" evidence="1">
    <location>
        <position position="1"/>
    </location>
</feature>
<organism evidence="1 2">
    <name type="scientific">Desmophyllum pertusum</name>
    <dbReference type="NCBI Taxonomy" id="174260"/>
    <lineage>
        <taxon>Eukaryota</taxon>
        <taxon>Metazoa</taxon>
        <taxon>Cnidaria</taxon>
        <taxon>Anthozoa</taxon>
        <taxon>Hexacorallia</taxon>
        <taxon>Scleractinia</taxon>
        <taxon>Caryophylliina</taxon>
        <taxon>Caryophylliidae</taxon>
        <taxon>Desmophyllum</taxon>
    </lineage>
</organism>
<evidence type="ECO:0000313" key="1">
    <source>
        <dbReference type="EMBL" id="KAJ7369850.1"/>
    </source>
</evidence>
<keyword evidence="2" id="KW-1185">Reference proteome</keyword>
<dbReference type="EMBL" id="MU826883">
    <property type="protein sequence ID" value="KAJ7369850.1"/>
    <property type="molecule type" value="Genomic_DNA"/>
</dbReference>
<proteinExistence type="predicted"/>
<reference evidence="1" key="1">
    <citation type="submission" date="2023-01" db="EMBL/GenBank/DDBJ databases">
        <title>Genome assembly of the deep-sea coral Lophelia pertusa.</title>
        <authorList>
            <person name="Herrera S."/>
            <person name="Cordes E."/>
        </authorList>
    </citation>
    <scope>NUCLEOTIDE SEQUENCE</scope>
    <source>
        <strain evidence="1">USNM1676648</strain>
        <tissue evidence="1">Polyp</tissue>
    </source>
</reference>
<protein>
    <submittedName>
        <fullName evidence="1">Uncharacterized protein</fullName>
    </submittedName>
</protein>
<sequence length="61" mass="6677">YASAVDCEVSLPQNSNSECNAIRNADLAKNKKIYTLKYDEDLHGFALLNMTQTQLGAVASK</sequence>
<accession>A0A9W9YUZ3</accession>
<dbReference type="AlphaFoldDB" id="A0A9W9YUZ3"/>
<comment type="caution">
    <text evidence="1">The sequence shown here is derived from an EMBL/GenBank/DDBJ whole genome shotgun (WGS) entry which is preliminary data.</text>
</comment>
<dbReference type="Proteomes" id="UP001163046">
    <property type="component" value="Unassembled WGS sequence"/>
</dbReference>